<reference evidence="2 3" key="1">
    <citation type="journal article" date="2019" name="Appl. Microbiol. Biotechnol.">
        <title>Uncovering carbohydrate metabolism through a genotype-phenotype association study of 56 lactic acid bacteria genomes.</title>
        <authorList>
            <person name="Buron-Moles G."/>
            <person name="Chailyan A."/>
            <person name="Dolejs I."/>
            <person name="Forster J."/>
            <person name="Miks M.H."/>
        </authorList>
    </citation>
    <scope>NUCLEOTIDE SEQUENCE [LARGE SCALE GENOMIC DNA]</scope>
    <source>
        <strain evidence="2 3">ATCC 29644</strain>
    </source>
</reference>
<proteinExistence type="predicted"/>
<feature type="compositionally biased region" description="Polar residues" evidence="1">
    <location>
        <begin position="1077"/>
        <end position="1092"/>
    </location>
</feature>
<comment type="caution">
    <text evidence="2">The sequence shown here is derived from an EMBL/GenBank/DDBJ whole genome shotgun (WGS) entry which is preliminary data.</text>
</comment>
<feature type="region of interest" description="Disordered" evidence="1">
    <location>
        <begin position="1077"/>
        <end position="1099"/>
    </location>
</feature>
<organism evidence="2 3">
    <name type="scientific">Companilactobacillus farciminis</name>
    <dbReference type="NCBI Taxonomy" id="1612"/>
    <lineage>
        <taxon>Bacteria</taxon>
        <taxon>Bacillati</taxon>
        <taxon>Bacillota</taxon>
        <taxon>Bacilli</taxon>
        <taxon>Lactobacillales</taxon>
        <taxon>Lactobacillaceae</taxon>
        <taxon>Companilactobacillus</taxon>
    </lineage>
</organism>
<sequence>MKKNVKYIGSAIAVALLAAGAPVVIPEIIPSNIVAAATYNPNTLYGDIQGDSIVNSDDDFTKAYFTTFKNQFENQYVSDYSGLVSVLKGKKDYVPGGSEAESGHMFSYLDPENPAKFKDFQDDKNIELLNSQSGRAEFDNNFSTEYDSKYYFRDILVSMEVVDGNGNPVKLQNLDDYQTAIGNFEAGSIPFPLTFHVRLTTDKNETRYTPNTLDRLDPSLTSFEFKLYQSQFNINKNDVKARVGTSISDFDGTGNDLSIVDKSTENSSDSKERTPIFGKNLFKNSSDAISYAESSDFNPDATDQGETGLISSDGTVSEPGEYYQTISYKLENGTNDDAAISAMLSGENDPNTNQPVPVYKTTINGNETTENEDFVINKSKGLLTLTRLVSVSEDNRPDVTKNISTANADFNSSAKSEEDSERENNTNTLNDKNGNSLINDSDANKGITFGDNYYSEDTDSSKVLNNDKDSSVNVTDSDGNFIQSGNYLRTITFHLIAGSVDTNKFGTEENKDYVLNTDNNTVTYIQKVHIGDPTQKIDVTVDIPDVNVYYMDPVNTNTDELKISTKSGDIISSNVEIGTSYYGKAEDALKGSNPNSLVVKNGLYTNNGDSYRTVTYTLPKNPSFYNLPELENAVGYNSNGNSVTYVQKVTVHRHDVDIYVDSLNVPLGTDVSDELVTNENNIPYSVKADTEEEVKLGDSPMSFTIYRNADKTISYFRSISDALNAAEFKVDKTIPDDETINKIRINDDIITDGKFVKPGAYYRILRTRGMVLGNLLPVGYQLVSKNIKAHINGTAIYYYYYAQPVIVSEPKETSENVNDLTVIAGTPSDGASIDGTKLNDSTIYDIKDVSDSDNPNSIVSNVTIGDYYESEKDALEGDESKIADTTNGLTKSAYFRTITFKLNEGDGYKYSFPNAEKIDAENDEVTYIQKITVDPIAAKVDSVTVPEITVRDSINKLPDSSSYVLKTDTEVIPTEVKSDTVYEDSNLNTPVKNGIFDKAKTYYRAITFKPTDLSAESYEFNDPNITKNSDGTITYVQPITVNKNDGSTVNWTDDSNKGNNIQDLNVDVTVGDKDSALSNTEDYDLTDTNPNSLVDKENNNGISFSSEYYNVNVDGTAGEKSDYASGFKIMRPGTYYRQVTFSLLAGVSEYYDFSKLPGYVSSDKNSVTVNQKITAKVLTPRDNIKDASTTTGTSSTAKSVENPADITLTGKDKVSLIKSDPTFDGFYDKEGNKLSDVVDKNGNFAKAGTYYQKVTIPLTDNADYAYNFDSLNGTVNHDAENPTVTFMRAITVNQHHSSGGSSTNTGNNTGTEDEWTYYQDAGVVTTKTTEPTYSLNNHANETIQNRALSEDSSWVTDQYRVNNRTGVKQYRVATGEWIDANDVYFRDNGNDTEDEWTYYKDPGVVLTKETQEYYSLNNHANETIQNRALSEDSGWITDQYRVNNRTGVKQYRVATGEWIDSHDVIFVKDVQMIVNVDETKDYYNLYDIQKNTNSNRALEKKTSWLSDKVAIDYDDSTYYRVATNEWFKQENGVHLDTSVWYKN</sequence>
<accession>A0A4R5NBC9</accession>
<evidence type="ECO:0008006" key="4">
    <source>
        <dbReference type="Google" id="ProtNLM"/>
    </source>
</evidence>
<feature type="region of interest" description="Disordered" evidence="1">
    <location>
        <begin position="397"/>
        <end position="442"/>
    </location>
</feature>
<feature type="compositionally biased region" description="Polar residues" evidence="1">
    <location>
        <begin position="401"/>
        <end position="414"/>
    </location>
</feature>
<keyword evidence="3" id="KW-1185">Reference proteome</keyword>
<feature type="region of interest" description="Disordered" evidence="1">
    <location>
        <begin position="293"/>
        <end position="318"/>
    </location>
</feature>
<dbReference type="OrthoDB" id="2330123at2"/>
<name>A0A4R5NBC9_9LACO</name>
<evidence type="ECO:0000313" key="2">
    <source>
        <dbReference type="EMBL" id="TDG69795.1"/>
    </source>
</evidence>
<gene>
    <name evidence="2" type="ORF">C5L30_001928</name>
</gene>
<dbReference type="Proteomes" id="UP000295257">
    <property type="component" value="Unassembled WGS sequence"/>
</dbReference>
<evidence type="ECO:0000256" key="1">
    <source>
        <dbReference type="SAM" id="MobiDB-lite"/>
    </source>
</evidence>
<feature type="compositionally biased region" description="Low complexity" evidence="1">
    <location>
        <begin position="425"/>
        <end position="435"/>
    </location>
</feature>
<dbReference type="EMBL" id="PUFN01000029">
    <property type="protein sequence ID" value="TDG69795.1"/>
    <property type="molecule type" value="Genomic_DNA"/>
</dbReference>
<protein>
    <recommendedName>
        <fullName evidence="4">Surface layer protein A domain-containing protein</fullName>
    </recommendedName>
</protein>
<evidence type="ECO:0000313" key="3">
    <source>
        <dbReference type="Proteomes" id="UP000295257"/>
    </source>
</evidence>
<dbReference type="RefSeq" id="WP_010018882.1">
    <property type="nucleotide sequence ID" value="NZ_PUFN01000029.1"/>
</dbReference>